<gene>
    <name evidence="1" type="ORF">TELCIR_18712</name>
</gene>
<proteinExistence type="predicted"/>
<accession>A0A2G9TQR5</accession>
<reference evidence="1 2" key="1">
    <citation type="submission" date="2015-09" db="EMBL/GenBank/DDBJ databases">
        <title>Draft genome of the parasitic nematode Teladorsagia circumcincta isolate WARC Sus (inbred).</title>
        <authorList>
            <person name="Mitreva M."/>
        </authorList>
    </citation>
    <scope>NUCLEOTIDE SEQUENCE [LARGE SCALE GENOMIC DNA]</scope>
    <source>
        <strain evidence="1 2">S</strain>
    </source>
</reference>
<evidence type="ECO:0000313" key="1">
    <source>
        <dbReference type="EMBL" id="PIO59812.1"/>
    </source>
</evidence>
<name>A0A2G9TQR5_TELCI</name>
<dbReference type="EMBL" id="KZ356869">
    <property type="protein sequence ID" value="PIO59812.1"/>
    <property type="molecule type" value="Genomic_DNA"/>
</dbReference>
<keyword evidence="2" id="KW-1185">Reference proteome</keyword>
<sequence length="77" mass="8946">MVEEGEIIELDVRKFFTAVRINHGKVTVMKSKLLKMIGAYDLREMLSDLEERVTVLESKDTFSDEDGDEHEEKKSKK</sequence>
<dbReference type="AlphaFoldDB" id="A0A2G9TQR5"/>
<dbReference type="Proteomes" id="UP000230423">
    <property type="component" value="Unassembled WGS sequence"/>
</dbReference>
<organism evidence="1 2">
    <name type="scientific">Teladorsagia circumcincta</name>
    <name type="common">Brown stomach worm</name>
    <name type="synonym">Ostertagia circumcincta</name>
    <dbReference type="NCBI Taxonomy" id="45464"/>
    <lineage>
        <taxon>Eukaryota</taxon>
        <taxon>Metazoa</taxon>
        <taxon>Ecdysozoa</taxon>
        <taxon>Nematoda</taxon>
        <taxon>Chromadorea</taxon>
        <taxon>Rhabditida</taxon>
        <taxon>Rhabditina</taxon>
        <taxon>Rhabditomorpha</taxon>
        <taxon>Strongyloidea</taxon>
        <taxon>Trichostrongylidae</taxon>
        <taxon>Teladorsagia</taxon>
    </lineage>
</organism>
<evidence type="ECO:0000313" key="2">
    <source>
        <dbReference type="Proteomes" id="UP000230423"/>
    </source>
</evidence>
<protein>
    <submittedName>
        <fullName evidence="1">Uncharacterized protein</fullName>
    </submittedName>
</protein>